<evidence type="ECO:0000313" key="4">
    <source>
        <dbReference type="Proteomes" id="UP000285517"/>
    </source>
</evidence>
<dbReference type="InterPro" id="IPR013519">
    <property type="entry name" value="Int_alpha_beta-p"/>
</dbReference>
<gene>
    <name evidence="3" type="ORF">EI546_10735</name>
</gene>
<dbReference type="InterPro" id="IPR026444">
    <property type="entry name" value="Secre_tail"/>
</dbReference>
<reference evidence="3 4" key="1">
    <citation type="submission" date="2019-01" db="EMBL/GenBank/DDBJ databases">
        <title>Complete genome sequencing of Aequorivita sp. H23M31.</title>
        <authorList>
            <person name="Bae J.-W."/>
        </authorList>
    </citation>
    <scope>NUCLEOTIDE SEQUENCE [LARGE SCALE GENOMIC DNA]</scope>
    <source>
        <strain evidence="3 4">H23M31</strain>
    </source>
</reference>
<dbReference type="AlphaFoldDB" id="A0A410G4K1"/>
<keyword evidence="4" id="KW-1185">Reference proteome</keyword>
<dbReference type="RefSeq" id="WP_128250542.1">
    <property type="nucleotide sequence ID" value="NZ_CP034951.1"/>
</dbReference>
<dbReference type="Gene3D" id="2.130.10.10">
    <property type="entry name" value="YVTN repeat-like/Quinoprotein amine dehydrogenase"/>
    <property type="match status" value="1"/>
</dbReference>
<dbReference type="NCBIfam" id="TIGR04183">
    <property type="entry name" value="Por_Secre_tail"/>
    <property type="match status" value="1"/>
</dbReference>
<name>A0A410G4K1_9FLAO</name>
<dbReference type="Pfam" id="PF14312">
    <property type="entry name" value="FG-GAP_2"/>
    <property type="match status" value="1"/>
</dbReference>
<dbReference type="OrthoDB" id="1403372at2"/>
<dbReference type="Pfam" id="PF18962">
    <property type="entry name" value="Por_Secre_tail"/>
    <property type="match status" value="1"/>
</dbReference>
<dbReference type="InterPro" id="IPR011043">
    <property type="entry name" value="Gal_Oxase/kelch_b-propeller"/>
</dbReference>
<accession>A0A410G4K1</accession>
<dbReference type="InterPro" id="IPR013517">
    <property type="entry name" value="FG-GAP"/>
</dbReference>
<evidence type="ECO:0000259" key="2">
    <source>
        <dbReference type="Pfam" id="PF18962"/>
    </source>
</evidence>
<dbReference type="KEGG" id="aev:EI546_10735"/>
<keyword evidence="1" id="KW-0732">Signal</keyword>
<feature type="domain" description="Secretion system C-terminal sorting" evidence="2">
    <location>
        <begin position="419"/>
        <end position="484"/>
    </location>
</feature>
<protein>
    <submittedName>
        <fullName evidence="3">T9SS type A sorting domain-containing protein</fullName>
    </submittedName>
</protein>
<dbReference type="Proteomes" id="UP000285517">
    <property type="component" value="Chromosome"/>
</dbReference>
<sequence>MKKLYLFLLVPLTLIGQTQMGSNIFPELQNEQAGWYVSMSADGHTVAVGGQAEDGDNNHFARARVYSFNGQDWIQKGQPLRLLNYSGDYSARCRVSLSGDGNTLVISSPNQGMLFNGNVMIFQYKDSNWELLGNYFIGSGNNLLGYGISLSSNGNIIAMASPGPNVFNEFGFITVRQFDGTLWNEIGQKINGYSNSEGSYSLEQVVLSLSNDGTTLVIGTPFSGENGNYGGEVRVYQYSGGLWVQMGESIFSDEGKNFGSSVSINGDGNTIAIGRISDSEMGYVRVFNYENGQWLQKGVKLYGDEANDHFGASVAISDDGNILAIGAPRSDIASLPQTGQAKIFKFIGNAWSQVGNNIIGLNPNDLFGQDVSLSAHGNILAVASPFFDNSPYNDSGNVNVYDLSDILSTNINEMKSFSLYPNPASDQLNIVLGSGFQLVEVNIYNSVGQLVKREQKELIDISELAAGTYYIQIISPQFTNTKIFIKN</sequence>
<dbReference type="SUPFAM" id="SSF50965">
    <property type="entry name" value="Galactose oxidase, central domain"/>
    <property type="match status" value="1"/>
</dbReference>
<proteinExistence type="predicted"/>
<dbReference type="EMBL" id="CP034951">
    <property type="protein sequence ID" value="QAA82169.1"/>
    <property type="molecule type" value="Genomic_DNA"/>
</dbReference>
<dbReference type="InterPro" id="IPR015943">
    <property type="entry name" value="WD40/YVTN_repeat-like_dom_sf"/>
</dbReference>
<dbReference type="PROSITE" id="PS51470">
    <property type="entry name" value="FG_GAP"/>
    <property type="match status" value="1"/>
</dbReference>
<evidence type="ECO:0000313" key="3">
    <source>
        <dbReference type="EMBL" id="QAA82169.1"/>
    </source>
</evidence>
<dbReference type="PANTHER" id="PTHR36220:SF1">
    <property type="entry name" value="GAMMA TUBULIN COMPLEX COMPONENT C-TERMINAL DOMAIN-CONTAINING PROTEIN"/>
    <property type="match status" value="1"/>
</dbReference>
<dbReference type="PANTHER" id="PTHR36220">
    <property type="entry name" value="UNNAMED PRODUCT"/>
    <property type="match status" value="1"/>
</dbReference>
<evidence type="ECO:0000256" key="1">
    <source>
        <dbReference type="ARBA" id="ARBA00022729"/>
    </source>
</evidence>
<organism evidence="3 4">
    <name type="scientific">Aequorivita ciconiae</name>
    <dbReference type="NCBI Taxonomy" id="2494375"/>
    <lineage>
        <taxon>Bacteria</taxon>
        <taxon>Pseudomonadati</taxon>
        <taxon>Bacteroidota</taxon>
        <taxon>Flavobacteriia</taxon>
        <taxon>Flavobacteriales</taxon>
        <taxon>Flavobacteriaceae</taxon>
        <taxon>Aequorivita</taxon>
    </lineage>
</organism>